<dbReference type="EMBL" id="UYJE01008278">
    <property type="protein sequence ID" value="VDI62549.1"/>
    <property type="molecule type" value="Genomic_DNA"/>
</dbReference>
<dbReference type="AlphaFoldDB" id="A0A8B6GDQ9"/>
<reference evidence="1" key="1">
    <citation type="submission" date="2018-11" db="EMBL/GenBank/DDBJ databases">
        <authorList>
            <person name="Alioto T."/>
            <person name="Alioto T."/>
        </authorList>
    </citation>
    <scope>NUCLEOTIDE SEQUENCE</scope>
</reference>
<evidence type="ECO:0000313" key="2">
    <source>
        <dbReference type="Proteomes" id="UP000596742"/>
    </source>
</evidence>
<dbReference type="Proteomes" id="UP000596742">
    <property type="component" value="Unassembled WGS sequence"/>
</dbReference>
<evidence type="ECO:0000313" key="1">
    <source>
        <dbReference type="EMBL" id="VDI62549.1"/>
    </source>
</evidence>
<sequence length="191" mass="21339">MFLFIVFNLKSRFDTGPVVVGVRPNLPVEGVTLLLGNDLARNKVVVEPIVTSEPVVDVKSPEDDAELYPACVVTRAMARKQQNENLQEDKFDYMDLSDTFIADIEDPGNSEKVIIKPPSVNKKVIMPWPDVNSHSLDRNNLLEEQHKDPEDNLTTFAGVPLAAPLPAGAPGKIDHFKNDEIITIHFKHYLK</sequence>
<comment type="caution">
    <text evidence="1">The sequence shown here is derived from an EMBL/GenBank/DDBJ whole genome shotgun (WGS) entry which is preliminary data.</text>
</comment>
<proteinExistence type="predicted"/>
<keyword evidence="2" id="KW-1185">Reference proteome</keyword>
<gene>
    <name evidence="1" type="ORF">MGAL_10B074929</name>
</gene>
<name>A0A8B6GDQ9_MYTGA</name>
<protein>
    <submittedName>
        <fullName evidence="1">Uncharacterized protein</fullName>
    </submittedName>
</protein>
<accession>A0A8B6GDQ9</accession>
<organism evidence="1 2">
    <name type="scientific">Mytilus galloprovincialis</name>
    <name type="common">Mediterranean mussel</name>
    <dbReference type="NCBI Taxonomy" id="29158"/>
    <lineage>
        <taxon>Eukaryota</taxon>
        <taxon>Metazoa</taxon>
        <taxon>Spiralia</taxon>
        <taxon>Lophotrochozoa</taxon>
        <taxon>Mollusca</taxon>
        <taxon>Bivalvia</taxon>
        <taxon>Autobranchia</taxon>
        <taxon>Pteriomorphia</taxon>
        <taxon>Mytilida</taxon>
        <taxon>Mytiloidea</taxon>
        <taxon>Mytilidae</taxon>
        <taxon>Mytilinae</taxon>
        <taxon>Mytilus</taxon>
    </lineage>
</organism>